<reference evidence="2 3" key="1">
    <citation type="submission" date="2018-08" db="EMBL/GenBank/DDBJ databases">
        <title>Form III RuBisCO-mediated autotrophy in Thermodesulfobium bacteria.</title>
        <authorList>
            <person name="Toshchakov S.V."/>
            <person name="Kublanov I.V."/>
            <person name="Frolov E."/>
            <person name="Bonch-Osmolovskaya E.A."/>
            <person name="Tourova T.P."/>
            <person name="Chernych N.A."/>
            <person name="Lebedinsky A.V."/>
        </authorList>
    </citation>
    <scope>NUCLEOTIDE SEQUENCE [LARGE SCALE GENOMIC DNA]</scope>
    <source>
        <strain evidence="2 3">SR</strain>
    </source>
</reference>
<evidence type="ECO:0000256" key="1">
    <source>
        <dbReference type="SAM" id="Coils"/>
    </source>
</evidence>
<feature type="coiled-coil region" evidence="1">
    <location>
        <begin position="13"/>
        <end position="40"/>
    </location>
</feature>
<accession>A0A3D8P8I3</accession>
<sequence length="106" mass="12469">MAGVLQEVVWVGMGAFSLAKEKLEKLAQELKEKGKASSQEARSLWQELKKRGAREHASLCQATKERLERWRYQWGWVSRREWEDLLRRIERLEAILLESQSKTEAN</sequence>
<protein>
    <recommendedName>
        <fullName evidence="4">Polyhydroxyalkanoate synthesis regulator</fullName>
    </recommendedName>
</protein>
<evidence type="ECO:0000313" key="3">
    <source>
        <dbReference type="Proteomes" id="UP000256329"/>
    </source>
</evidence>
<dbReference type="NCBIfam" id="NF047773">
    <property type="entry name" value="phas_rel_Lepto"/>
    <property type="match status" value="1"/>
</dbReference>
<dbReference type="Proteomes" id="UP000256329">
    <property type="component" value="Unassembled WGS sequence"/>
</dbReference>
<proteinExistence type="predicted"/>
<gene>
    <name evidence="2" type="ORF">DXX99_02110</name>
</gene>
<name>A0A3D8P8I3_9THEO</name>
<evidence type="ECO:0000313" key="2">
    <source>
        <dbReference type="EMBL" id="RDV84855.1"/>
    </source>
</evidence>
<organism evidence="2 3">
    <name type="scientific">Ammonifex thiophilus</name>
    <dbReference type="NCBI Taxonomy" id="444093"/>
    <lineage>
        <taxon>Bacteria</taxon>
        <taxon>Bacillati</taxon>
        <taxon>Bacillota</taxon>
        <taxon>Clostridia</taxon>
        <taxon>Thermoanaerobacterales</taxon>
        <taxon>Thermoanaerobacteraceae</taxon>
        <taxon>Ammonifex</taxon>
    </lineage>
</organism>
<keyword evidence="1" id="KW-0175">Coiled coil</keyword>
<dbReference type="OrthoDB" id="9868602at2"/>
<dbReference type="EMBL" id="QSLN01000001">
    <property type="protein sequence ID" value="RDV84855.1"/>
    <property type="molecule type" value="Genomic_DNA"/>
</dbReference>
<dbReference type="AlphaFoldDB" id="A0A3D8P8I3"/>
<dbReference type="RefSeq" id="WP_115791848.1">
    <property type="nucleotide sequence ID" value="NZ_QSLN01000001.1"/>
</dbReference>
<keyword evidence="3" id="KW-1185">Reference proteome</keyword>
<comment type="caution">
    <text evidence="2">The sequence shown here is derived from an EMBL/GenBank/DDBJ whole genome shotgun (WGS) entry which is preliminary data.</text>
</comment>
<evidence type="ECO:0008006" key="4">
    <source>
        <dbReference type="Google" id="ProtNLM"/>
    </source>
</evidence>